<dbReference type="InterPro" id="IPR050320">
    <property type="entry name" value="N5-glutamine_MTase"/>
</dbReference>
<feature type="binding site" evidence="5">
    <location>
        <position position="168"/>
    </location>
    <ligand>
        <name>S-adenosyl-L-methionine</name>
        <dbReference type="ChEBI" id="CHEBI:59789"/>
    </ligand>
</feature>
<dbReference type="InterPro" id="IPR002052">
    <property type="entry name" value="DNA_methylase_N6_adenine_CS"/>
</dbReference>
<evidence type="ECO:0000259" key="6">
    <source>
        <dbReference type="Pfam" id="PF05175"/>
    </source>
</evidence>
<evidence type="ECO:0000256" key="3">
    <source>
        <dbReference type="ARBA" id="ARBA00022691"/>
    </source>
</evidence>
<dbReference type="NCBIfam" id="TIGR00536">
    <property type="entry name" value="hemK_fam"/>
    <property type="match status" value="1"/>
</dbReference>
<feature type="binding site" evidence="5">
    <location>
        <position position="184"/>
    </location>
    <ligand>
        <name>S-adenosyl-L-methionine</name>
        <dbReference type="ChEBI" id="CHEBI:59789"/>
    </ligand>
</feature>
<evidence type="ECO:0000313" key="8">
    <source>
        <dbReference type="EMBL" id="MDO3381974.1"/>
    </source>
</evidence>
<dbReference type="Proteomes" id="UP001168380">
    <property type="component" value="Unassembled WGS sequence"/>
</dbReference>
<organism evidence="8 9">
    <name type="scientific">Gilvimarinus algae</name>
    <dbReference type="NCBI Taxonomy" id="3058037"/>
    <lineage>
        <taxon>Bacteria</taxon>
        <taxon>Pseudomonadati</taxon>
        <taxon>Pseudomonadota</taxon>
        <taxon>Gammaproteobacteria</taxon>
        <taxon>Cellvibrionales</taxon>
        <taxon>Cellvibrionaceae</taxon>
        <taxon>Gilvimarinus</taxon>
    </lineage>
</organism>
<comment type="similarity">
    <text evidence="5">Belongs to the protein N5-glutamine methyltransferase family. PrmC subfamily.</text>
</comment>
<dbReference type="CDD" id="cd02440">
    <property type="entry name" value="AdoMet_MTases"/>
    <property type="match status" value="1"/>
</dbReference>
<sequence length="279" mass="30365">MLTVAEALRQAARLNDVSDSARLDTEVLLAWVLGKSRSYLYTWPEATLAGAEQEHFEALMAARERGEPIAYLVGEQEFWSLPLKTARHTLIPRADTELLVEQALALALPAEARALDLGTGTGAIALALAKEKPRWTVLAVDRVAEAVALARENARRLQLGITVLQSDWFAALEGEPGFDLIVSNPPYIDADDAHLAQGDVRFEPTSALVAGGAGLDDLRAIAERARGFLNPGAWLLMEHGWQQGQAVRDLLSRLGYEAVRTHLDLAGHERITCGAWPHG</sequence>
<dbReference type="InterPro" id="IPR004556">
    <property type="entry name" value="HemK-like"/>
</dbReference>
<dbReference type="Gene3D" id="3.40.50.150">
    <property type="entry name" value="Vaccinia Virus protein VP39"/>
    <property type="match status" value="1"/>
</dbReference>
<feature type="binding site" evidence="5">
    <location>
        <position position="141"/>
    </location>
    <ligand>
        <name>S-adenosyl-L-methionine</name>
        <dbReference type="ChEBI" id="CHEBI:59789"/>
    </ligand>
</feature>
<evidence type="ECO:0000256" key="5">
    <source>
        <dbReference type="HAMAP-Rule" id="MF_02126"/>
    </source>
</evidence>
<feature type="domain" description="Release factor glutamine methyltransferase N-terminal" evidence="7">
    <location>
        <begin position="6"/>
        <end position="74"/>
    </location>
</feature>
<name>A0ABT8TCZ3_9GAMM</name>
<dbReference type="Pfam" id="PF05175">
    <property type="entry name" value="MTS"/>
    <property type="match status" value="1"/>
</dbReference>
<dbReference type="InterPro" id="IPR019874">
    <property type="entry name" value="RF_methyltr_PrmC"/>
</dbReference>
<keyword evidence="1 5" id="KW-0489">Methyltransferase</keyword>
<evidence type="ECO:0000256" key="2">
    <source>
        <dbReference type="ARBA" id="ARBA00022679"/>
    </source>
</evidence>
<keyword evidence="9" id="KW-1185">Reference proteome</keyword>
<reference evidence="8" key="1">
    <citation type="submission" date="2023-07" db="EMBL/GenBank/DDBJ databases">
        <title>Gilvimarinus algae sp. nov., isolated from the surface of Kelp.</title>
        <authorList>
            <person name="Sun Y.Y."/>
            <person name="Gong Y."/>
            <person name="Du Z.J."/>
        </authorList>
    </citation>
    <scope>NUCLEOTIDE SEQUENCE</scope>
    <source>
        <strain evidence="8">SDUM040014</strain>
    </source>
</reference>
<dbReference type="EC" id="2.1.1.297" evidence="5"/>
<evidence type="ECO:0000259" key="7">
    <source>
        <dbReference type="Pfam" id="PF17827"/>
    </source>
</evidence>
<dbReference type="InterPro" id="IPR029063">
    <property type="entry name" value="SAM-dependent_MTases_sf"/>
</dbReference>
<feature type="binding site" evidence="5">
    <location>
        <begin position="184"/>
        <end position="187"/>
    </location>
    <ligand>
        <name>substrate</name>
    </ligand>
</feature>
<accession>A0ABT8TCZ3</accession>
<feature type="binding site" evidence="5">
    <location>
        <begin position="118"/>
        <end position="122"/>
    </location>
    <ligand>
        <name>S-adenosyl-L-methionine</name>
        <dbReference type="ChEBI" id="CHEBI:59789"/>
    </ligand>
</feature>
<dbReference type="NCBIfam" id="TIGR03534">
    <property type="entry name" value="RF_mod_PrmC"/>
    <property type="match status" value="1"/>
</dbReference>
<keyword evidence="3 5" id="KW-0949">S-adenosyl-L-methionine</keyword>
<dbReference type="PROSITE" id="PS00092">
    <property type="entry name" value="N6_MTASE"/>
    <property type="match status" value="1"/>
</dbReference>
<keyword evidence="2 5" id="KW-0808">Transferase</keyword>
<comment type="function">
    <text evidence="5">Methylates the class 1 translation termination release factors RF1/PrfA and RF2/PrfB on the glutamine residue of the universally conserved GGQ motif.</text>
</comment>
<dbReference type="RefSeq" id="WP_302712127.1">
    <property type="nucleotide sequence ID" value="NZ_JAULRT010000047.1"/>
</dbReference>
<evidence type="ECO:0000256" key="4">
    <source>
        <dbReference type="ARBA" id="ARBA00048391"/>
    </source>
</evidence>
<dbReference type="PANTHER" id="PTHR18895">
    <property type="entry name" value="HEMK METHYLTRANSFERASE"/>
    <property type="match status" value="1"/>
</dbReference>
<dbReference type="InterPro" id="IPR007848">
    <property type="entry name" value="Small_mtfrase_dom"/>
</dbReference>
<proteinExistence type="inferred from homology"/>
<dbReference type="SUPFAM" id="SSF53335">
    <property type="entry name" value="S-adenosyl-L-methionine-dependent methyltransferases"/>
    <property type="match status" value="1"/>
</dbReference>
<comment type="caution">
    <text evidence="8">The sequence shown here is derived from an EMBL/GenBank/DDBJ whole genome shotgun (WGS) entry which is preliminary data.</text>
</comment>
<dbReference type="Gene3D" id="1.10.8.10">
    <property type="entry name" value="DNA helicase RuvA subunit, C-terminal domain"/>
    <property type="match status" value="1"/>
</dbReference>
<dbReference type="GO" id="GO:0102559">
    <property type="term" value="F:peptide chain release factor N(5)-glutamine methyltransferase activity"/>
    <property type="evidence" value="ECO:0007669"/>
    <property type="project" value="UniProtKB-EC"/>
</dbReference>
<comment type="catalytic activity">
    <reaction evidence="4 5">
        <text>L-glutaminyl-[peptide chain release factor] + S-adenosyl-L-methionine = N(5)-methyl-L-glutaminyl-[peptide chain release factor] + S-adenosyl-L-homocysteine + H(+)</text>
        <dbReference type="Rhea" id="RHEA:42896"/>
        <dbReference type="Rhea" id="RHEA-COMP:10271"/>
        <dbReference type="Rhea" id="RHEA-COMP:10272"/>
        <dbReference type="ChEBI" id="CHEBI:15378"/>
        <dbReference type="ChEBI" id="CHEBI:30011"/>
        <dbReference type="ChEBI" id="CHEBI:57856"/>
        <dbReference type="ChEBI" id="CHEBI:59789"/>
        <dbReference type="ChEBI" id="CHEBI:61891"/>
        <dbReference type="EC" id="2.1.1.297"/>
    </reaction>
</comment>
<dbReference type="InterPro" id="IPR040758">
    <property type="entry name" value="PrmC_N"/>
</dbReference>
<dbReference type="PANTHER" id="PTHR18895:SF74">
    <property type="entry name" value="MTRF1L RELEASE FACTOR GLUTAMINE METHYLTRANSFERASE"/>
    <property type="match status" value="1"/>
</dbReference>
<evidence type="ECO:0000313" key="9">
    <source>
        <dbReference type="Proteomes" id="UP001168380"/>
    </source>
</evidence>
<feature type="domain" description="Methyltransferase small" evidence="6">
    <location>
        <begin position="97"/>
        <end position="193"/>
    </location>
</feature>
<evidence type="ECO:0000256" key="1">
    <source>
        <dbReference type="ARBA" id="ARBA00022603"/>
    </source>
</evidence>
<dbReference type="Pfam" id="PF17827">
    <property type="entry name" value="PrmC_N"/>
    <property type="match status" value="1"/>
</dbReference>
<gene>
    <name evidence="5 8" type="primary">prmC</name>
    <name evidence="8" type="ORF">QWI16_07275</name>
</gene>
<protein>
    <recommendedName>
        <fullName evidence="5">Release factor glutamine methyltransferase</fullName>
        <shortName evidence="5">RF MTase</shortName>
        <ecNumber evidence="5">2.1.1.297</ecNumber>
    </recommendedName>
    <alternativeName>
        <fullName evidence="5">N5-glutamine methyltransferase PrmC</fullName>
    </alternativeName>
    <alternativeName>
        <fullName evidence="5">Protein-(glutamine-N5) MTase PrmC</fullName>
    </alternativeName>
    <alternativeName>
        <fullName evidence="5">Protein-glutamine N-methyltransferase PrmC</fullName>
    </alternativeName>
</protein>
<dbReference type="HAMAP" id="MF_02126">
    <property type="entry name" value="RF_methyltr_PrmC"/>
    <property type="match status" value="1"/>
</dbReference>
<dbReference type="GO" id="GO:0032259">
    <property type="term" value="P:methylation"/>
    <property type="evidence" value="ECO:0007669"/>
    <property type="project" value="UniProtKB-KW"/>
</dbReference>
<dbReference type="EMBL" id="JAULRT010000047">
    <property type="protein sequence ID" value="MDO3381974.1"/>
    <property type="molecule type" value="Genomic_DNA"/>
</dbReference>